<keyword evidence="3" id="KW-1185">Reference proteome</keyword>
<protein>
    <submittedName>
        <fullName evidence="2">Uncharacterized protein</fullName>
    </submittedName>
</protein>
<dbReference type="AlphaFoldDB" id="A0AAJ0BV77"/>
<evidence type="ECO:0000313" key="3">
    <source>
        <dbReference type="Proteomes" id="UP001244011"/>
    </source>
</evidence>
<dbReference type="Proteomes" id="UP001244011">
    <property type="component" value="Unassembled WGS sequence"/>
</dbReference>
<evidence type="ECO:0000256" key="1">
    <source>
        <dbReference type="SAM" id="MobiDB-lite"/>
    </source>
</evidence>
<dbReference type="EMBL" id="MU839017">
    <property type="protein sequence ID" value="KAK1765095.1"/>
    <property type="molecule type" value="Genomic_DNA"/>
</dbReference>
<proteinExistence type="predicted"/>
<dbReference type="GeneID" id="85311776"/>
<organism evidence="2 3">
    <name type="scientific">Phialemonium atrogriseum</name>
    <dbReference type="NCBI Taxonomy" id="1093897"/>
    <lineage>
        <taxon>Eukaryota</taxon>
        <taxon>Fungi</taxon>
        <taxon>Dikarya</taxon>
        <taxon>Ascomycota</taxon>
        <taxon>Pezizomycotina</taxon>
        <taxon>Sordariomycetes</taxon>
        <taxon>Sordariomycetidae</taxon>
        <taxon>Cephalothecales</taxon>
        <taxon>Cephalothecaceae</taxon>
        <taxon>Phialemonium</taxon>
    </lineage>
</organism>
<feature type="compositionally biased region" description="Basic and acidic residues" evidence="1">
    <location>
        <begin position="163"/>
        <end position="172"/>
    </location>
</feature>
<accession>A0AAJ0BV77</accession>
<reference evidence="2" key="1">
    <citation type="submission" date="2023-06" db="EMBL/GenBank/DDBJ databases">
        <title>Genome-scale phylogeny and comparative genomics of the fungal order Sordariales.</title>
        <authorList>
            <consortium name="Lawrence Berkeley National Laboratory"/>
            <person name="Hensen N."/>
            <person name="Bonometti L."/>
            <person name="Westerberg I."/>
            <person name="Brannstrom I.O."/>
            <person name="Guillou S."/>
            <person name="Cros-Aarteil S."/>
            <person name="Calhoun S."/>
            <person name="Haridas S."/>
            <person name="Kuo A."/>
            <person name="Mondo S."/>
            <person name="Pangilinan J."/>
            <person name="Riley R."/>
            <person name="Labutti K."/>
            <person name="Andreopoulos B."/>
            <person name="Lipzen A."/>
            <person name="Chen C."/>
            <person name="Yanf M."/>
            <person name="Daum C."/>
            <person name="Ng V."/>
            <person name="Clum A."/>
            <person name="Steindorff A."/>
            <person name="Ohm R."/>
            <person name="Martin F."/>
            <person name="Silar P."/>
            <person name="Natvig D."/>
            <person name="Lalanne C."/>
            <person name="Gautier V."/>
            <person name="Ament-Velasquez S.L."/>
            <person name="Kruys A."/>
            <person name="Hutchinson M.I."/>
            <person name="Powell A.J."/>
            <person name="Barry K."/>
            <person name="Miller A.N."/>
            <person name="Grigoriev I.V."/>
            <person name="Debuchy R."/>
            <person name="Gladieux P."/>
            <person name="Thoren M.H."/>
            <person name="Johannesson H."/>
        </authorList>
    </citation>
    <scope>NUCLEOTIDE SEQUENCE</scope>
    <source>
        <strain evidence="2">8032-3</strain>
    </source>
</reference>
<dbReference type="RefSeq" id="XP_060281308.1">
    <property type="nucleotide sequence ID" value="XM_060428589.1"/>
</dbReference>
<gene>
    <name evidence="2" type="ORF">QBC33DRAFT_545722</name>
</gene>
<comment type="caution">
    <text evidence="2">The sequence shown here is derived from an EMBL/GenBank/DDBJ whole genome shotgun (WGS) entry which is preliminary data.</text>
</comment>
<name>A0AAJ0BV77_9PEZI</name>
<evidence type="ECO:0000313" key="2">
    <source>
        <dbReference type="EMBL" id="KAK1765095.1"/>
    </source>
</evidence>
<sequence length="172" mass="17636">MSSALTTTHGAIPGISSPAAGSSTGTATAPSCVPLQMPLPSVCQDQSKTIYNASWVGIENAVGNWNVDFQNPATPEACCGLCYTATPRGCDAWVFDADASPTRCTIILGWHGVRPDRQCPNGHTDGTHIRVGDGGQQIAGPGPCGGEVILEGAAGKPGRPRRSHTERLGGAV</sequence>
<feature type="region of interest" description="Disordered" evidence="1">
    <location>
        <begin position="152"/>
        <end position="172"/>
    </location>
</feature>